<gene>
    <name evidence="8" type="ORF">LOTGIDRAFT_124953</name>
</gene>
<feature type="transmembrane region" description="Helical" evidence="7">
    <location>
        <begin position="30"/>
        <end position="51"/>
    </location>
</feature>
<dbReference type="GO" id="GO:0015165">
    <property type="term" value="F:pyrimidine nucleotide-sugar transmembrane transporter activity"/>
    <property type="evidence" value="ECO:0007669"/>
    <property type="project" value="InterPro"/>
</dbReference>
<dbReference type="Pfam" id="PF04142">
    <property type="entry name" value="Nuc_sug_transp"/>
    <property type="match status" value="1"/>
</dbReference>
<evidence type="ECO:0000256" key="3">
    <source>
        <dbReference type="ARBA" id="ARBA00022597"/>
    </source>
</evidence>
<dbReference type="InterPro" id="IPR007271">
    <property type="entry name" value="Nuc_sug_transpt"/>
</dbReference>
<dbReference type="EMBL" id="KB202567">
    <property type="protein sequence ID" value="ESO89659.1"/>
    <property type="molecule type" value="Genomic_DNA"/>
</dbReference>
<dbReference type="OrthoDB" id="419167at2759"/>
<keyword evidence="9" id="KW-1185">Reference proteome</keyword>
<keyword evidence="3" id="KW-0813">Transport</keyword>
<dbReference type="RefSeq" id="XP_009059711.1">
    <property type="nucleotide sequence ID" value="XM_009061463.1"/>
</dbReference>
<feature type="transmembrane region" description="Helical" evidence="7">
    <location>
        <begin position="118"/>
        <end position="137"/>
    </location>
</feature>
<dbReference type="CTD" id="20232429"/>
<evidence type="ECO:0000256" key="2">
    <source>
        <dbReference type="ARBA" id="ARBA00009976"/>
    </source>
</evidence>
<feature type="transmembrane region" description="Helical" evidence="7">
    <location>
        <begin position="221"/>
        <end position="240"/>
    </location>
</feature>
<feature type="transmembrane region" description="Helical" evidence="7">
    <location>
        <begin position="57"/>
        <end position="75"/>
    </location>
</feature>
<evidence type="ECO:0008006" key="10">
    <source>
        <dbReference type="Google" id="ProtNLM"/>
    </source>
</evidence>
<dbReference type="HOGENOM" id="CLU_024645_5_1_1"/>
<comment type="similarity">
    <text evidence="2">Belongs to the nucleotide-sugar transporter family. SLC35A subfamily.</text>
</comment>
<dbReference type="AlphaFoldDB" id="V4BLP1"/>
<evidence type="ECO:0000256" key="5">
    <source>
        <dbReference type="ARBA" id="ARBA00022989"/>
    </source>
</evidence>
<evidence type="ECO:0000256" key="6">
    <source>
        <dbReference type="ARBA" id="ARBA00023136"/>
    </source>
</evidence>
<dbReference type="NCBIfam" id="TIGR00803">
    <property type="entry name" value="nst"/>
    <property type="match status" value="1"/>
</dbReference>
<feature type="non-terminal residue" evidence="8">
    <location>
        <position position="1"/>
    </location>
</feature>
<reference evidence="8 9" key="1">
    <citation type="journal article" date="2013" name="Nature">
        <title>Insights into bilaterian evolution from three spiralian genomes.</title>
        <authorList>
            <person name="Simakov O."/>
            <person name="Marletaz F."/>
            <person name="Cho S.J."/>
            <person name="Edsinger-Gonzales E."/>
            <person name="Havlak P."/>
            <person name="Hellsten U."/>
            <person name="Kuo D.H."/>
            <person name="Larsson T."/>
            <person name="Lv J."/>
            <person name="Arendt D."/>
            <person name="Savage R."/>
            <person name="Osoegawa K."/>
            <person name="de Jong P."/>
            <person name="Grimwood J."/>
            <person name="Chapman J.A."/>
            <person name="Shapiro H."/>
            <person name="Aerts A."/>
            <person name="Otillar R.P."/>
            <person name="Terry A.Y."/>
            <person name="Boore J.L."/>
            <person name="Grigoriev I.V."/>
            <person name="Lindberg D.R."/>
            <person name="Seaver E.C."/>
            <person name="Weisblat D.A."/>
            <person name="Putnam N.H."/>
            <person name="Rokhsar D.S."/>
        </authorList>
    </citation>
    <scope>NUCLEOTIDE SEQUENCE [LARGE SCALE GENOMIC DNA]</scope>
</reference>
<protein>
    <recommendedName>
        <fullName evidence="10">UDP-sugar transporter protein SLC35A4</fullName>
    </recommendedName>
</protein>
<evidence type="ECO:0000256" key="7">
    <source>
        <dbReference type="SAM" id="Phobius"/>
    </source>
</evidence>
<evidence type="ECO:0000256" key="4">
    <source>
        <dbReference type="ARBA" id="ARBA00022692"/>
    </source>
</evidence>
<dbReference type="Proteomes" id="UP000030746">
    <property type="component" value="Unassembled WGS sequence"/>
</dbReference>
<evidence type="ECO:0000256" key="1">
    <source>
        <dbReference type="ARBA" id="ARBA00004141"/>
    </source>
</evidence>
<dbReference type="GO" id="GO:0000139">
    <property type="term" value="C:Golgi membrane"/>
    <property type="evidence" value="ECO:0007669"/>
    <property type="project" value="InterPro"/>
</dbReference>
<accession>V4BLP1</accession>
<dbReference type="PIRSF" id="PIRSF005799">
    <property type="entry name" value="UDP-gal_transpt"/>
    <property type="match status" value="1"/>
</dbReference>
<organism evidence="8 9">
    <name type="scientific">Lottia gigantea</name>
    <name type="common">Giant owl limpet</name>
    <dbReference type="NCBI Taxonomy" id="225164"/>
    <lineage>
        <taxon>Eukaryota</taxon>
        <taxon>Metazoa</taxon>
        <taxon>Spiralia</taxon>
        <taxon>Lophotrochozoa</taxon>
        <taxon>Mollusca</taxon>
        <taxon>Gastropoda</taxon>
        <taxon>Patellogastropoda</taxon>
        <taxon>Lottioidea</taxon>
        <taxon>Lottiidae</taxon>
        <taxon>Lottia</taxon>
    </lineage>
</organism>
<name>V4BLP1_LOTGI</name>
<dbReference type="GeneID" id="20232429"/>
<feature type="transmembrane region" description="Helical" evidence="7">
    <location>
        <begin position="149"/>
        <end position="171"/>
    </location>
</feature>
<keyword evidence="3" id="KW-0762">Sugar transport</keyword>
<dbReference type="KEGG" id="lgi:LOTGIDRAFT_124953"/>
<evidence type="ECO:0000313" key="8">
    <source>
        <dbReference type="EMBL" id="ESO89659.1"/>
    </source>
</evidence>
<feature type="transmembrane region" description="Helical" evidence="7">
    <location>
        <begin position="272"/>
        <end position="288"/>
    </location>
</feature>
<keyword evidence="4 7" id="KW-0812">Transmembrane</keyword>
<keyword evidence="5 7" id="KW-1133">Transmembrane helix</keyword>
<dbReference type="InterPro" id="IPR037185">
    <property type="entry name" value="EmrE-like"/>
</dbReference>
<keyword evidence="6 7" id="KW-0472">Membrane</keyword>
<feature type="transmembrane region" description="Helical" evidence="7">
    <location>
        <begin position="247"/>
        <end position="266"/>
    </location>
</feature>
<sequence length="291" mass="32841">FSRVCLYSSYSPLVHLCQVEGQLPFSSSSLVLLIEISKLCISLIMLIPEILKRSVQLPPWSFCVALIVPAFLYTINNNTAVLMQQEMDPTTYQVLGNMKIASTAVLYRFIMKRNLSRIKWFSLALLTLAGVIDSLSGSRVKESNTVSHLYLSITGILLMTSYCFVSGLAGVYTEFIFKKNFKYSIHIQNIILYIIGIVFNLSVEDVENKKGFLHGFTSYTWLIVISQTLNGLIMSLVMKYGSNITRLFIVTSAMLLTTLISVFIFYISLPPLFIVALFLVLLALYLYHSNE</sequence>
<dbReference type="SUPFAM" id="SSF103481">
    <property type="entry name" value="Multidrug resistance efflux transporter EmrE"/>
    <property type="match status" value="1"/>
</dbReference>
<dbReference type="OMA" id="SSCVVMI"/>
<comment type="subcellular location">
    <subcellularLocation>
        <location evidence="1">Membrane</location>
        <topology evidence="1">Multi-pass membrane protein</topology>
    </subcellularLocation>
</comment>
<evidence type="ECO:0000313" key="9">
    <source>
        <dbReference type="Proteomes" id="UP000030746"/>
    </source>
</evidence>
<proteinExistence type="inferred from homology"/>
<feature type="transmembrane region" description="Helical" evidence="7">
    <location>
        <begin position="183"/>
        <end position="201"/>
    </location>
</feature>
<dbReference type="PANTHER" id="PTHR10231">
    <property type="entry name" value="NUCLEOTIDE-SUGAR TRANSMEMBRANE TRANSPORTER"/>
    <property type="match status" value="1"/>
</dbReference>